<dbReference type="Pfam" id="PF13505">
    <property type="entry name" value="OMP_b-brl"/>
    <property type="match status" value="1"/>
</dbReference>
<feature type="signal peptide" evidence="2">
    <location>
        <begin position="1"/>
        <end position="19"/>
    </location>
</feature>
<dbReference type="RefSeq" id="WP_379900789.1">
    <property type="nucleotide sequence ID" value="NZ_JBHULM010000007.1"/>
</dbReference>
<evidence type="ECO:0000256" key="2">
    <source>
        <dbReference type="SAM" id="SignalP"/>
    </source>
</evidence>
<sequence>MRKNLLLIALLFTGFLMQAQNVTSGVRAALNISNLDFDPDPTFSNTHRNGVAVGAFVDYAFSEKLSIMPELVFSAEGGKERELRANYIQLPITLRFHVGNLSIGVGPQANLKIWDYEDGYETFTFSGVGGLQYDVSEFFFIDARYSYGFTDILDDTSGDMEAKNSTIQLGIGLKI</sequence>
<dbReference type="EMBL" id="JBHULM010000007">
    <property type="protein sequence ID" value="MFD2541264.1"/>
    <property type="molecule type" value="Genomic_DNA"/>
</dbReference>
<comment type="caution">
    <text evidence="4">The sequence shown here is derived from an EMBL/GenBank/DDBJ whole genome shotgun (WGS) entry which is preliminary data.</text>
</comment>
<keyword evidence="5" id="KW-1185">Reference proteome</keyword>
<dbReference type="InterPro" id="IPR027385">
    <property type="entry name" value="Beta-barrel_OMP"/>
</dbReference>
<reference evidence="5" key="1">
    <citation type="journal article" date="2019" name="Int. J. Syst. Evol. Microbiol.">
        <title>The Global Catalogue of Microorganisms (GCM) 10K type strain sequencing project: providing services to taxonomists for standard genome sequencing and annotation.</title>
        <authorList>
            <consortium name="The Broad Institute Genomics Platform"/>
            <consortium name="The Broad Institute Genome Sequencing Center for Infectious Disease"/>
            <person name="Wu L."/>
            <person name="Ma J."/>
        </authorList>
    </citation>
    <scope>NUCLEOTIDE SEQUENCE [LARGE SCALE GENOMIC DNA]</scope>
    <source>
        <strain evidence="5">KCTC 42808</strain>
    </source>
</reference>
<dbReference type="InterPro" id="IPR011250">
    <property type="entry name" value="OMP/PagP_B-barrel"/>
</dbReference>
<feature type="chain" id="PRO_5047148465" evidence="2">
    <location>
        <begin position="20"/>
        <end position="175"/>
    </location>
</feature>
<keyword evidence="1 2" id="KW-0732">Signal</keyword>
<accession>A0ABW5JYA4</accession>
<dbReference type="Proteomes" id="UP001597467">
    <property type="component" value="Unassembled WGS sequence"/>
</dbReference>
<dbReference type="SUPFAM" id="SSF56925">
    <property type="entry name" value="OMPA-like"/>
    <property type="match status" value="1"/>
</dbReference>
<evidence type="ECO:0000256" key="1">
    <source>
        <dbReference type="ARBA" id="ARBA00022729"/>
    </source>
</evidence>
<evidence type="ECO:0000259" key="3">
    <source>
        <dbReference type="Pfam" id="PF13505"/>
    </source>
</evidence>
<proteinExistence type="predicted"/>
<gene>
    <name evidence="4" type="ORF">ACFSSB_02950</name>
</gene>
<evidence type="ECO:0000313" key="4">
    <source>
        <dbReference type="EMBL" id="MFD2541264.1"/>
    </source>
</evidence>
<protein>
    <submittedName>
        <fullName evidence="4">Porin family protein</fullName>
    </submittedName>
</protein>
<name>A0ABW5JYA4_9FLAO</name>
<feature type="domain" description="Outer membrane protein beta-barrel" evidence="3">
    <location>
        <begin position="8"/>
        <end position="173"/>
    </location>
</feature>
<organism evidence="4 5">
    <name type="scientific">Lacinutrix gracilariae</name>
    <dbReference type="NCBI Taxonomy" id="1747198"/>
    <lineage>
        <taxon>Bacteria</taxon>
        <taxon>Pseudomonadati</taxon>
        <taxon>Bacteroidota</taxon>
        <taxon>Flavobacteriia</taxon>
        <taxon>Flavobacteriales</taxon>
        <taxon>Flavobacteriaceae</taxon>
        <taxon>Lacinutrix</taxon>
    </lineage>
</organism>
<evidence type="ECO:0000313" key="5">
    <source>
        <dbReference type="Proteomes" id="UP001597467"/>
    </source>
</evidence>